<comment type="catalytic activity">
    <reaction evidence="3">
        <text>adenosylcob(III)inamide + GTP = adenosylcob(III)inamide phosphate + GDP + H(+)</text>
        <dbReference type="Rhea" id="RHEA:15765"/>
        <dbReference type="ChEBI" id="CHEBI:2480"/>
        <dbReference type="ChEBI" id="CHEBI:15378"/>
        <dbReference type="ChEBI" id="CHEBI:37565"/>
        <dbReference type="ChEBI" id="CHEBI:58189"/>
        <dbReference type="ChEBI" id="CHEBI:58502"/>
        <dbReference type="EC" id="2.7.1.156"/>
    </reaction>
</comment>
<dbReference type="EC" id="2.7.7.62" evidence="9"/>
<keyword evidence="11 18" id="KW-0808">Transferase</keyword>
<evidence type="ECO:0000256" key="3">
    <source>
        <dbReference type="ARBA" id="ARBA00001522"/>
    </source>
</evidence>
<keyword evidence="12" id="KW-0547">Nucleotide-binding</keyword>
<keyword evidence="10" id="KW-0169">Cobalamin biosynthesis</keyword>
<sequence>MELTLLGTGAPRGLPRPGCPCAACATAVGDEARAATALLIDGALLLDLTPGPAFAAARAGHSLTAVRQVLLSHPHDGPAMEVPAGLPQPGRVADGRELALLDGHRVRAVAVDVPGTGYEVGGPEGERLLYLPPGAAPAGLAEGEGRGRGSGPYDMVLLDVLGRPDALARLRASGAVDAATDVLGVHLDHDVPPGPELHRRLAAAGARAVPDGTSLLVGEYHAVPDLPRRTLVLGGARSGKSAEAERRLAAFPDVLYVATGGTRDGDTEWAARVSAHRERRPASWRTTETCDLLPLLEGGARHEERPVGSAVPDAPDDSPLLIDCLALWLTHAMDEVDAWDDGKWAAGGERELRARVDELVAAVRGTRRPVVAVSNEVGSGVVPATASGRRFRDELGRLNAMFGAECEHVLLVVAGQALALRG</sequence>
<evidence type="ECO:0000256" key="1">
    <source>
        <dbReference type="ARBA" id="ARBA00000312"/>
    </source>
</evidence>
<evidence type="ECO:0000256" key="9">
    <source>
        <dbReference type="ARBA" id="ARBA00012523"/>
    </source>
</evidence>
<name>A0ABY3Z803_STRRM</name>
<dbReference type="InterPro" id="IPR027417">
    <property type="entry name" value="P-loop_NTPase"/>
</dbReference>
<dbReference type="SUPFAM" id="SSF52540">
    <property type="entry name" value="P-loop containing nucleoside triphosphate hydrolases"/>
    <property type="match status" value="1"/>
</dbReference>
<protein>
    <recommendedName>
        <fullName evidence="16">Adenosylcobinamide kinase</fullName>
        <ecNumber evidence="8">2.7.1.156</ecNumber>
        <ecNumber evidence="9">2.7.7.62</ecNumber>
    </recommendedName>
    <alternativeName>
        <fullName evidence="17">Adenosylcobinamide-phosphate guanylyltransferase</fullName>
    </alternativeName>
</protein>
<dbReference type="PANTHER" id="PTHR34848">
    <property type="match status" value="1"/>
</dbReference>
<keyword evidence="13" id="KW-0418">Kinase</keyword>
<evidence type="ECO:0000256" key="2">
    <source>
        <dbReference type="ARBA" id="ARBA00000711"/>
    </source>
</evidence>
<organism evidence="18 19">
    <name type="scientific">Streptomyces rimosus subsp. rimosus</name>
    <dbReference type="NCBI Taxonomy" id="132474"/>
    <lineage>
        <taxon>Bacteria</taxon>
        <taxon>Bacillati</taxon>
        <taxon>Actinomycetota</taxon>
        <taxon>Actinomycetes</taxon>
        <taxon>Kitasatosporales</taxon>
        <taxon>Streptomycetaceae</taxon>
        <taxon>Streptomyces</taxon>
    </lineage>
</organism>
<dbReference type="InterPro" id="IPR003203">
    <property type="entry name" value="CobU/CobP"/>
</dbReference>
<dbReference type="RefSeq" id="WP_003982378.1">
    <property type="nucleotide sequence ID" value="NZ_CP043497.1"/>
</dbReference>
<evidence type="ECO:0000313" key="18">
    <source>
        <dbReference type="EMBL" id="UNZ06423.1"/>
    </source>
</evidence>
<evidence type="ECO:0000256" key="11">
    <source>
        <dbReference type="ARBA" id="ARBA00022679"/>
    </source>
</evidence>
<keyword evidence="15" id="KW-0342">GTP-binding</keyword>
<dbReference type="Proteomes" id="UP000829494">
    <property type="component" value="Chromosome"/>
</dbReference>
<evidence type="ECO:0000256" key="16">
    <source>
        <dbReference type="ARBA" id="ARBA00029570"/>
    </source>
</evidence>
<evidence type="ECO:0000256" key="7">
    <source>
        <dbReference type="ARBA" id="ARBA00007490"/>
    </source>
</evidence>
<comment type="similarity">
    <text evidence="7">Belongs to the CobU/CobP family.</text>
</comment>
<comment type="catalytic activity">
    <reaction evidence="2">
        <text>adenosylcob(III)inamide phosphate + GTP + H(+) = adenosylcob(III)inamide-GDP + diphosphate</text>
        <dbReference type="Rhea" id="RHEA:22712"/>
        <dbReference type="ChEBI" id="CHEBI:15378"/>
        <dbReference type="ChEBI" id="CHEBI:33019"/>
        <dbReference type="ChEBI" id="CHEBI:37565"/>
        <dbReference type="ChEBI" id="CHEBI:58502"/>
        <dbReference type="ChEBI" id="CHEBI:60487"/>
        <dbReference type="EC" id="2.7.7.62"/>
    </reaction>
</comment>
<evidence type="ECO:0000256" key="15">
    <source>
        <dbReference type="ARBA" id="ARBA00023134"/>
    </source>
</evidence>
<evidence type="ECO:0000256" key="13">
    <source>
        <dbReference type="ARBA" id="ARBA00022777"/>
    </source>
</evidence>
<dbReference type="Pfam" id="PF02283">
    <property type="entry name" value="CobU"/>
    <property type="match status" value="1"/>
</dbReference>
<comment type="function">
    <text evidence="4">Catalyzes ATP-dependent phosphorylation of adenosylcobinamide and addition of GMP to adenosylcobinamide phosphate.</text>
</comment>
<accession>A0ABY3Z803</accession>
<dbReference type="EC" id="2.7.1.156" evidence="8"/>
<evidence type="ECO:0000256" key="12">
    <source>
        <dbReference type="ARBA" id="ARBA00022741"/>
    </source>
</evidence>
<keyword evidence="14" id="KW-0067">ATP-binding</keyword>
<dbReference type="InterPro" id="IPR036866">
    <property type="entry name" value="RibonucZ/Hydroxyglut_hydro"/>
</dbReference>
<dbReference type="Gene3D" id="3.60.15.10">
    <property type="entry name" value="Ribonuclease Z/Hydroxyacylglutathione hydrolase-like"/>
    <property type="match status" value="1"/>
</dbReference>
<evidence type="ECO:0000256" key="17">
    <source>
        <dbReference type="ARBA" id="ARBA00030571"/>
    </source>
</evidence>
<comment type="pathway">
    <text evidence="6">Cofactor biosynthesis; adenosylcobalamin biosynthesis; adenosylcobalamin from cob(II)yrinate a,c-diamide: step 5/7.</text>
</comment>
<dbReference type="GO" id="GO:0043752">
    <property type="term" value="F:adenosylcobinamide kinase activity"/>
    <property type="evidence" value="ECO:0007669"/>
    <property type="project" value="UniProtKB-EC"/>
</dbReference>
<reference evidence="18 19" key="1">
    <citation type="submission" date="2022-03" db="EMBL/GenBank/DDBJ databases">
        <title>Complete genome of Streptomyces rimosus ssp. rimosus R7 (=ATCC 10970).</title>
        <authorList>
            <person name="Beganovic S."/>
            <person name="Ruckert C."/>
            <person name="Busche T."/>
            <person name="Kalinowski J."/>
            <person name="Wittmann C."/>
        </authorList>
    </citation>
    <scope>NUCLEOTIDE SEQUENCE [LARGE SCALE GENOMIC DNA]</scope>
    <source>
        <strain evidence="18 19">R7</strain>
    </source>
</reference>
<evidence type="ECO:0000313" key="19">
    <source>
        <dbReference type="Proteomes" id="UP000829494"/>
    </source>
</evidence>
<comment type="catalytic activity">
    <reaction evidence="1">
        <text>adenosylcob(III)inamide + ATP = adenosylcob(III)inamide phosphate + ADP + H(+)</text>
        <dbReference type="Rhea" id="RHEA:15769"/>
        <dbReference type="ChEBI" id="CHEBI:2480"/>
        <dbReference type="ChEBI" id="CHEBI:15378"/>
        <dbReference type="ChEBI" id="CHEBI:30616"/>
        <dbReference type="ChEBI" id="CHEBI:58502"/>
        <dbReference type="ChEBI" id="CHEBI:456216"/>
        <dbReference type="EC" id="2.7.1.156"/>
    </reaction>
</comment>
<evidence type="ECO:0000256" key="10">
    <source>
        <dbReference type="ARBA" id="ARBA00022573"/>
    </source>
</evidence>
<dbReference type="CDD" id="cd00544">
    <property type="entry name" value="CobU"/>
    <property type="match status" value="1"/>
</dbReference>
<evidence type="ECO:0000256" key="5">
    <source>
        <dbReference type="ARBA" id="ARBA00004692"/>
    </source>
</evidence>
<dbReference type="Gene3D" id="3.40.50.300">
    <property type="entry name" value="P-loop containing nucleotide triphosphate hydrolases"/>
    <property type="match status" value="1"/>
</dbReference>
<dbReference type="PANTHER" id="PTHR34848:SF1">
    <property type="entry name" value="BIFUNCTIONAL ADENOSYLCOBALAMIN BIOSYNTHESIS PROTEIN COBU"/>
    <property type="match status" value="1"/>
</dbReference>
<dbReference type="SUPFAM" id="SSF56281">
    <property type="entry name" value="Metallo-hydrolase/oxidoreductase"/>
    <property type="match status" value="1"/>
</dbReference>
<dbReference type="EMBL" id="CP094298">
    <property type="protein sequence ID" value="UNZ06423.1"/>
    <property type="molecule type" value="Genomic_DNA"/>
</dbReference>
<keyword evidence="19" id="KW-1185">Reference proteome</keyword>
<dbReference type="GeneID" id="66854445"/>
<evidence type="ECO:0000256" key="4">
    <source>
        <dbReference type="ARBA" id="ARBA00003889"/>
    </source>
</evidence>
<comment type="pathway">
    <text evidence="5">Cofactor biosynthesis; adenosylcobalamin biosynthesis; adenosylcobalamin from cob(II)yrinate a,c-diamide: step 6/7.</text>
</comment>
<evidence type="ECO:0000256" key="6">
    <source>
        <dbReference type="ARBA" id="ARBA00005159"/>
    </source>
</evidence>
<evidence type="ECO:0000256" key="14">
    <source>
        <dbReference type="ARBA" id="ARBA00022840"/>
    </source>
</evidence>
<proteinExistence type="inferred from homology"/>
<gene>
    <name evidence="18" type="primary">cobU2</name>
    <name evidence="18" type="ORF">SRIMR7_30155</name>
</gene>
<evidence type="ECO:0000256" key="8">
    <source>
        <dbReference type="ARBA" id="ARBA00012016"/>
    </source>
</evidence>